<keyword evidence="11 14" id="KW-1133">Transmembrane helix</keyword>
<organism evidence="17">
    <name type="scientific">uncultured Desulfovibrio sp</name>
    <dbReference type="NCBI Taxonomy" id="167968"/>
    <lineage>
        <taxon>Bacteria</taxon>
        <taxon>Pseudomonadati</taxon>
        <taxon>Thermodesulfobacteriota</taxon>
        <taxon>Desulfovibrionia</taxon>
        <taxon>Desulfovibrionales</taxon>
        <taxon>Desulfovibrionaceae</taxon>
        <taxon>Desulfovibrio</taxon>
        <taxon>environmental samples</taxon>
    </lineage>
</organism>
<dbReference type="InterPro" id="IPR012338">
    <property type="entry name" value="Beta-lactam/transpept-like"/>
</dbReference>
<evidence type="ECO:0000256" key="7">
    <source>
        <dbReference type="ARBA" id="ARBA00022692"/>
    </source>
</evidence>
<keyword evidence="10" id="KW-0573">Peptidoglycan synthesis</keyword>
<evidence type="ECO:0000313" key="17">
    <source>
        <dbReference type="EMBL" id="SBW01178.1"/>
    </source>
</evidence>
<dbReference type="PANTHER" id="PTHR30627">
    <property type="entry name" value="PEPTIDOGLYCAN D,D-TRANSPEPTIDASE"/>
    <property type="match status" value="1"/>
</dbReference>
<feature type="transmembrane region" description="Helical" evidence="14">
    <location>
        <begin position="42"/>
        <end position="62"/>
    </location>
</feature>
<evidence type="ECO:0000256" key="3">
    <source>
        <dbReference type="ARBA" id="ARBA00022475"/>
    </source>
</evidence>
<dbReference type="GO" id="GO:0008658">
    <property type="term" value="F:penicillin binding"/>
    <property type="evidence" value="ECO:0007669"/>
    <property type="project" value="InterPro"/>
</dbReference>
<name>A0A212JP50_9BACT</name>
<protein>
    <submittedName>
        <fullName evidence="17">Penicillin-binding protein 2</fullName>
        <ecNumber evidence="17">2.4.1.129</ecNumber>
    </submittedName>
</protein>
<dbReference type="InterPro" id="IPR001460">
    <property type="entry name" value="PCN-bd_Tpept"/>
</dbReference>
<dbReference type="Gene3D" id="3.40.710.10">
    <property type="entry name" value="DD-peptidase/beta-lactamase superfamily"/>
    <property type="match status" value="1"/>
</dbReference>
<evidence type="ECO:0000259" key="16">
    <source>
        <dbReference type="Pfam" id="PF03717"/>
    </source>
</evidence>
<dbReference type="AlphaFoldDB" id="A0A212JP50"/>
<feature type="domain" description="Penicillin-binding protein dimerisation" evidence="16">
    <location>
        <begin position="85"/>
        <end position="254"/>
    </location>
</feature>
<evidence type="ECO:0000256" key="5">
    <source>
        <dbReference type="ARBA" id="ARBA00022645"/>
    </source>
</evidence>
<dbReference type="SUPFAM" id="SSF56601">
    <property type="entry name" value="beta-lactamase/transpeptidase-like"/>
    <property type="match status" value="1"/>
</dbReference>
<keyword evidence="12 14" id="KW-0472">Membrane</keyword>
<keyword evidence="3" id="KW-1003">Cell membrane</keyword>
<evidence type="ECO:0000256" key="12">
    <source>
        <dbReference type="ARBA" id="ARBA00023136"/>
    </source>
</evidence>
<keyword evidence="7 14" id="KW-0812">Transmembrane</keyword>
<reference evidence="17" key="1">
    <citation type="submission" date="2016-04" db="EMBL/GenBank/DDBJ databases">
        <authorList>
            <person name="Evans L.H."/>
            <person name="Alamgir A."/>
            <person name="Owens N."/>
            <person name="Weber N.D."/>
            <person name="Virtaneva K."/>
            <person name="Barbian K."/>
            <person name="Babar A."/>
            <person name="Rosenke K."/>
        </authorList>
    </citation>
    <scope>NUCLEOTIDE SEQUENCE</scope>
    <source>
        <strain evidence="17">92-2</strain>
    </source>
</reference>
<keyword evidence="4" id="KW-0997">Cell inner membrane</keyword>
<dbReference type="Gene3D" id="3.90.1310.10">
    <property type="entry name" value="Penicillin-binding protein 2a (Domain 2)"/>
    <property type="match status" value="1"/>
</dbReference>
<keyword evidence="9" id="KW-0133">Cell shape</keyword>
<evidence type="ECO:0000256" key="9">
    <source>
        <dbReference type="ARBA" id="ARBA00022960"/>
    </source>
</evidence>
<dbReference type="InterPro" id="IPR017790">
    <property type="entry name" value="Penicillin-binding_protein_2"/>
</dbReference>
<feature type="domain" description="Penicillin-binding protein transpeptidase" evidence="15">
    <location>
        <begin position="287"/>
        <end position="612"/>
    </location>
</feature>
<keyword evidence="8" id="KW-0378">Hydrolase</keyword>
<dbReference type="GO" id="GO:0006508">
    <property type="term" value="P:proteolysis"/>
    <property type="evidence" value="ECO:0007669"/>
    <property type="project" value="UniProtKB-KW"/>
</dbReference>
<evidence type="ECO:0000256" key="8">
    <source>
        <dbReference type="ARBA" id="ARBA00022801"/>
    </source>
</evidence>
<dbReference type="GO" id="GO:0005886">
    <property type="term" value="C:plasma membrane"/>
    <property type="evidence" value="ECO:0007669"/>
    <property type="project" value="UniProtKB-SubCell"/>
</dbReference>
<evidence type="ECO:0000256" key="11">
    <source>
        <dbReference type="ARBA" id="ARBA00022989"/>
    </source>
</evidence>
<gene>
    <name evidence="17" type="ORF">KM92DES2_11455</name>
</gene>
<evidence type="ECO:0000256" key="10">
    <source>
        <dbReference type="ARBA" id="ARBA00022984"/>
    </source>
</evidence>
<dbReference type="GO" id="GO:0009252">
    <property type="term" value="P:peptidoglycan biosynthetic process"/>
    <property type="evidence" value="ECO:0007669"/>
    <property type="project" value="UniProtKB-KW"/>
</dbReference>
<evidence type="ECO:0000256" key="1">
    <source>
        <dbReference type="ARBA" id="ARBA00004167"/>
    </source>
</evidence>
<dbReference type="GO" id="GO:0016757">
    <property type="term" value="F:glycosyltransferase activity"/>
    <property type="evidence" value="ECO:0007669"/>
    <property type="project" value="UniProtKB-KW"/>
</dbReference>
<evidence type="ECO:0000256" key="6">
    <source>
        <dbReference type="ARBA" id="ARBA00022670"/>
    </source>
</evidence>
<keyword evidence="5" id="KW-0121">Carboxypeptidase</keyword>
<comment type="subcellular location">
    <subcellularLocation>
        <location evidence="2">Cell membrane</location>
    </subcellularLocation>
    <subcellularLocation>
        <location evidence="1">Membrane</location>
        <topology evidence="1">Single-pass membrane protein</topology>
    </subcellularLocation>
</comment>
<dbReference type="Pfam" id="PF00905">
    <property type="entry name" value="Transpeptidase"/>
    <property type="match status" value="1"/>
</dbReference>
<dbReference type="SUPFAM" id="SSF56519">
    <property type="entry name" value="Penicillin binding protein dimerisation domain"/>
    <property type="match status" value="1"/>
</dbReference>
<dbReference type="GO" id="GO:0008360">
    <property type="term" value="P:regulation of cell shape"/>
    <property type="evidence" value="ECO:0007669"/>
    <property type="project" value="UniProtKB-KW"/>
</dbReference>
<keyword evidence="17" id="KW-0328">Glycosyltransferase</keyword>
<dbReference type="GO" id="GO:0009002">
    <property type="term" value="F:serine-type D-Ala-D-Ala carboxypeptidase activity"/>
    <property type="evidence" value="ECO:0007669"/>
    <property type="project" value="InterPro"/>
</dbReference>
<dbReference type="RefSeq" id="WP_227118452.1">
    <property type="nucleotide sequence ID" value="NZ_CALHHP010000075.1"/>
</dbReference>
<evidence type="ECO:0000256" key="13">
    <source>
        <dbReference type="ARBA" id="ARBA00023316"/>
    </source>
</evidence>
<evidence type="ECO:0000259" key="15">
    <source>
        <dbReference type="Pfam" id="PF00905"/>
    </source>
</evidence>
<dbReference type="NCBIfam" id="TIGR03423">
    <property type="entry name" value="pbp2_mrdA"/>
    <property type="match status" value="1"/>
</dbReference>
<keyword evidence="13" id="KW-0961">Cell wall biogenesis/degradation</keyword>
<evidence type="ECO:0000256" key="14">
    <source>
        <dbReference type="SAM" id="Phobius"/>
    </source>
</evidence>
<dbReference type="GO" id="GO:0071555">
    <property type="term" value="P:cell wall organization"/>
    <property type="evidence" value="ECO:0007669"/>
    <property type="project" value="UniProtKB-KW"/>
</dbReference>
<dbReference type="InterPro" id="IPR050515">
    <property type="entry name" value="Beta-lactam/transpept"/>
</dbReference>
<proteinExistence type="predicted"/>
<dbReference type="EMBL" id="FLUP01000001">
    <property type="protein sequence ID" value="SBW01178.1"/>
    <property type="molecule type" value="Genomic_DNA"/>
</dbReference>
<dbReference type="InterPro" id="IPR005311">
    <property type="entry name" value="PBP_dimer"/>
</dbReference>
<keyword evidence="6" id="KW-0645">Protease</keyword>
<keyword evidence="17" id="KW-0808">Transferase</keyword>
<sequence length="638" mass="71067">MIRKTDNTSLLAHKDKAQHKGIRSWLKIQVESEGYQPPRAGAILLQVLVGLMFFVLVVRFWYLQVHRGEEFARQAQDNRLRIERIFAPRGRIMDDKGKVLADNRTAYGLSIVREDCHDIPATLAQISEWSGIPLQQVWDKFRQDRFKVKPFEPLLLITDIDFDLVARIESEIHEWPGLEIVVRTKRSYPEKELFAHILGYVAEANEQEMAADSALAMGDLVGKQGLELELEKQLRGRKGLYDVEVDAHARVLGKTLRDEPRGGHEIHLSLDAGLQKAAWDALGGEAGCIVVMEPDSGKLRALVTSPAYDNNLFAAGISQRDWDALRTNNRFPLQNRVIQSVYPPGSVWKLVMATMLLEKGVNPRESVFCPGQVKLGNQIFRCWKRGGHGSEDLVHALIDSCDVYFYQMGDRLGIDKLEEFAKACGFGRPTGIDLPHEKSGLVPSRDWKRRRFGRPWTRGETYNVSIGQGYTLVTPVQVAVFVSALLNGGDLLKPQLVDDATREVRGRVPAKPETLKFVVEAMRRTANGGTAKVVGRKDADMGGKTGTAQVVKLKMAAGDRRLKMSEMEYAQRDHAWIATWGVKDGKTYVVIVMVEHGGGGSSVAGPVARKVYDYLFGPDPNAPMIVLPAPTAAVDPTD</sequence>
<accession>A0A212JP50</accession>
<dbReference type="EC" id="2.4.1.129" evidence="17"/>
<dbReference type="PANTHER" id="PTHR30627:SF2">
    <property type="entry name" value="PEPTIDOGLYCAN D,D-TRANSPEPTIDASE MRDA"/>
    <property type="match status" value="1"/>
</dbReference>
<evidence type="ECO:0000256" key="2">
    <source>
        <dbReference type="ARBA" id="ARBA00004236"/>
    </source>
</evidence>
<dbReference type="Pfam" id="PF03717">
    <property type="entry name" value="PBP_dimer"/>
    <property type="match status" value="1"/>
</dbReference>
<evidence type="ECO:0000256" key="4">
    <source>
        <dbReference type="ARBA" id="ARBA00022519"/>
    </source>
</evidence>
<dbReference type="InterPro" id="IPR036138">
    <property type="entry name" value="PBP_dimer_sf"/>
</dbReference>
<dbReference type="Gene3D" id="3.30.1390.30">
    <property type="entry name" value="Penicillin-binding protein 2a, domain 3"/>
    <property type="match status" value="1"/>
</dbReference>
<dbReference type="GO" id="GO:0071972">
    <property type="term" value="F:peptidoglycan L,D-transpeptidase activity"/>
    <property type="evidence" value="ECO:0007669"/>
    <property type="project" value="TreeGrafter"/>
</dbReference>